<keyword evidence="2" id="KW-0238">DNA-binding</keyword>
<dbReference type="Pfam" id="PF17293">
    <property type="entry name" value="Arm-DNA-bind_5"/>
    <property type="match status" value="1"/>
</dbReference>
<evidence type="ECO:0000259" key="4">
    <source>
        <dbReference type="PROSITE" id="PS51898"/>
    </source>
</evidence>
<dbReference type="CDD" id="cd01185">
    <property type="entry name" value="INTN1_C_like"/>
    <property type="match status" value="1"/>
</dbReference>
<dbReference type="Gene3D" id="1.10.443.10">
    <property type="entry name" value="Intergrase catalytic core"/>
    <property type="match status" value="1"/>
</dbReference>
<dbReference type="PANTHER" id="PTHR30349">
    <property type="entry name" value="PHAGE INTEGRASE-RELATED"/>
    <property type="match status" value="1"/>
</dbReference>
<dbReference type="InterPro" id="IPR010998">
    <property type="entry name" value="Integrase_recombinase_N"/>
</dbReference>
<dbReference type="Pfam" id="PF00589">
    <property type="entry name" value="Phage_integrase"/>
    <property type="match status" value="1"/>
</dbReference>
<dbReference type="PANTHER" id="PTHR30349:SF64">
    <property type="entry name" value="PROPHAGE INTEGRASE INTD-RELATED"/>
    <property type="match status" value="1"/>
</dbReference>
<dbReference type="GO" id="GO:0015074">
    <property type="term" value="P:DNA integration"/>
    <property type="evidence" value="ECO:0007669"/>
    <property type="project" value="InterPro"/>
</dbReference>
<comment type="caution">
    <text evidence="5">The sequence shown here is derived from an EMBL/GenBank/DDBJ whole genome shotgun (WGS) entry which is preliminary data.</text>
</comment>
<reference evidence="5 6" key="1">
    <citation type="journal article" date="2019" name="Nat. Med.">
        <title>A library of human gut bacterial isolates paired with longitudinal multiomics data enables mechanistic microbiome research.</title>
        <authorList>
            <person name="Poyet M."/>
            <person name="Groussin M."/>
            <person name="Gibbons S.M."/>
            <person name="Avila-Pacheco J."/>
            <person name="Jiang X."/>
            <person name="Kearney S.M."/>
            <person name="Perrotta A.R."/>
            <person name="Berdy B."/>
            <person name="Zhao S."/>
            <person name="Lieberman T.D."/>
            <person name="Swanson P.K."/>
            <person name="Smith M."/>
            <person name="Roesemann S."/>
            <person name="Alexander J.E."/>
            <person name="Rich S.A."/>
            <person name="Livny J."/>
            <person name="Vlamakis H."/>
            <person name="Clish C."/>
            <person name="Bullock K."/>
            <person name="Deik A."/>
            <person name="Scott J."/>
            <person name="Pierce K.A."/>
            <person name="Xavier R.J."/>
            <person name="Alm E.J."/>
        </authorList>
    </citation>
    <scope>NUCLEOTIDE SEQUENCE [LARGE SCALE GENOMIC DNA]</scope>
    <source>
        <strain evidence="5 6">BIOML-A2</strain>
    </source>
</reference>
<dbReference type="InterPro" id="IPR025269">
    <property type="entry name" value="SAM-like_dom"/>
</dbReference>
<organism evidence="5 6">
    <name type="scientific">Alistipes shahii</name>
    <dbReference type="NCBI Taxonomy" id="328814"/>
    <lineage>
        <taxon>Bacteria</taxon>
        <taxon>Pseudomonadati</taxon>
        <taxon>Bacteroidota</taxon>
        <taxon>Bacteroidia</taxon>
        <taxon>Bacteroidales</taxon>
        <taxon>Rikenellaceae</taxon>
        <taxon>Alistipes</taxon>
    </lineage>
</organism>
<evidence type="ECO:0000256" key="3">
    <source>
        <dbReference type="ARBA" id="ARBA00023172"/>
    </source>
</evidence>
<dbReference type="Pfam" id="PF13102">
    <property type="entry name" value="Phage_int_SAM_5"/>
    <property type="match status" value="1"/>
</dbReference>
<protein>
    <submittedName>
        <fullName evidence="5">Site-specific integrase</fullName>
    </submittedName>
</protein>
<evidence type="ECO:0000313" key="5">
    <source>
        <dbReference type="EMBL" id="KAA2366341.1"/>
    </source>
</evidence>
<evidence type="ECO:0000256" key="1">
    <source>
        <dbReference type="ARBA" id="ARBA00008857"/>
    </source>
</evidence>
<dbReference type="AlphaFoldDB" id="A0A5B3FYQ2"/>
<dbReference type="InterPro" id="IPR013762">
    <property type="entry name" value="Integrase-like_cat_sf"/>
</dbReference>
<gene>
    <name evidence="5" type="ORF">F2Y13_13665</name>
</gene>
<dbReference type="InterPro" id="IPR050090">
    <property type="entry name" value="Tyrosine_recombinase_XerCD"/>
</dbReference>
<evidence type="ECO:0000313" key="6">
    <source>
        <dbReference type="Proteomes" id="UP000323567"/>
    </source>
</evidence>
<dbReference type="InterPro" id="IPR011010">
    <property type="entry name" value="DNA_brk_join_enz"/>
</dbReference>
<evidence type="ECO:0000256" key="2">
    <source>
        <dbReference type="ARBA" id="ARBA00023125"/>
    </source>
</evidence>
<keyword evidence="3" id="KW-0233">DNA recombination</keyword>
<dbReference type="GO" id="GO:0003677">
    <property type="term" value="F:DNA binding"/>
    <property type="evidence" value="ECO:0007669"/>
    <property type="project" value="UniProtKB-KW"/>
</dbReference>
<proteinExistence type="inferred from homology"/>
<dbReference type="Proteomes" id="UP000323567">
    <property type="component" value="Unassembled WGS sequence"/>
</dbReference>
<dbReference type="InterPro" id="IPR002104">
    <property type="entry name" value="Integrase_catalytic"/>
</dbReference>
<dbReference type="PROSITE" id="PS51898">
    <property type="entry name" value="TYR_RECOMBINASE"/>
    <property type="match status" value="1"/>
</dbReference>
<sequence>MERTTFGLLFYIRRDKTNKKGEAPVFMRLTINGERADASIKRFIEPHAWNSAKGKANEKSRGGKDLNLYLDAISANILRIQRDLELDKKEVSAQIILNRYLGKEQSDRHTLMEVFRAHNEKCRALSGISLAPGTVIRYETSLRLTEAFLRTTYKKEDCYLDEITHQFVEDYDFYLRTVRRCCHNTTTKYLLNFKKIIRIALAKGWMKKDPFAQVHFHFEPVEREFLEKQELKVLLNKEITITRLSQVRDIFCFCCLTGLAFMDVQQLKPEHLVADIHGKIWIRKARQKTKNMCNIPLLDEAQKIIDRYRDHPYCQTHGVLLPVCSNQKMNSYLKELADICGIRKNLSTHCARHTFATLTLASGATIDNVAKMLGHANVNMTRRYAKVLDSSIMRDMEVVAENMAL</sequence>
<comment type="similarity">
    <text evidence="1">Belongs to the 'phage' integrase family.</text>
</comment>
<feature type="domain" description="Tyr recombinase" evidence="4">
    <location>
        <begin position="221"/>
        <end position="398"/>
    </location>
</feature>
<dbReference type="GO" id="GO:0006310">
    <property type="term" value="P:DNA recombination"/>
    <property type="evidence" value="ECO:0007669"/>
    <property type="project" value="UniProtKB-KW"/>
</dbReference>
<dbReference type="SUPFAM" id="SSF56349">
    <property type="entry name" value="DNA breaking-rejoining enzymes"/>
    <property type="match status" value="1"/>
</dbReference>
<accession>A0A5B3FYQ2</accession>
<dbReference type="InterPro" id="IPR035386">
    <property type="entry name" value="Arm-DNA-bind_5"/>
</dbReference>
<name>A0A5B3FYQ2_9BACT</name>
<dbReference type="EMBL" id="VVXK01000026">
    <property type="protein sequence ID" value="KAA2366341.1"/>
    <property type="molecule type" value="Genomic_DNA"/>
</dbReference>
<dbReference type="RefSeq" id="WP_149887805.1">
    <property type="nucleotide sequence ID" value="NZ_JAXZHW010000030.1"/>
</dbReference>
<dbReference type="Gene3D" id="1.10.150.130">
    <property type="match status" value="1"/>
</dbReference>